<evidence type="ECO:0000313" key="2">
    <source>
        <dbReference type="EMBL" id="MBL7257997.1"/>
    </source>
</evidence>
<dbReference type="PANTHER" id="PTHR35446:SF2">
    <property type="entry name" value="CARBOXYMUCONOLACTONE DECARBOXYLASE-LIKE DOMAIN-CONTAINING PROTEIN"/>
    <property type="match status" value="1"/>
</dbReference>
<feature type="domain" description="Carboxymuconolactone decarboxylase-like" evidence="1">
    <location>
        <begin position="27"/>
        <end position="79"/>
    </location>
</feature>
<dbReference type="RefSeq" id="WP_202994593.1">
    <property type="nucleotide sequence ID" value="NZ_JAENHO010000007.1"/>
</dbReference>
<dbReference type="Proteomes" id="UP000598996">
    <property type="component" value="Unassembled WGS sequence"/>
</dbReference>
<reference evidence="2 3" key="1">
    <citation type="submission" date="2021-01" db="EMBL/GenBank/DDBJ databases">
        <title>Actinoplanes sp. nov. LDG1-01 isolated from lichen.</title>
        <authorList>
            <person name="Saeng-In P."/>
            <person name="Phongsopitanun W."/>
            <person name="Kanchanasin P."/>
            <person name="Yuki M."/>
            <person name="Kudo T."/>
            <person name="Ohkuma M."/>
            <person name="Tanasupawat S."/>
        </authorList>
    </citation>
    <scope>NUCLEOTIDE SEQUENCE [LARGE SCALE GENOMIC DNA]</scope>
    <source>
        <strain evidence="2 3">LDG1-01</strain>
    </source>
</reference>
<dbReference type="InterPro" id="IPR003779">
    <property type="entry name" value="CMD-like"/>
</dbReference>
<evidence type="ECO:0000259" key="1">
    <source>
        <dbReference type="Pfam" id="PF02627"/>
    </source>
</evidence>
<keyword evidence="3" id="KW-1185">Reference proteome</keyword>
<comment type="caution">
    <text evidence="2">The sequence shown here is derived from an EMBL/GenBank/DDBJ whole genome shotgun (WGS) entry which is preliminary data.</text>
</comment>
<dbReference type="Pfam" id="PF02627">
    <property type="entry name" value="CMD"/>
    <property type="match status" value="1"/>
</dbReference>
<name>A0ABS1VU76_9ACTN</name>
<dbReference type="Gene3D" id="1.20.1290.10">
    <property type="entry name" value="AhpD-like"/>
    <property type="match status" value="1"/>
</dbReference>
<gene>
    <name evidence="2" type="ORF">JKJ07_27195</name>
</gene>
<dbReference type="SUPFAM" id="SSF69118">
    <property type="entry name" value="AhpD-like"/>
    <property type="match status" value="1"/>
</dbReference>
<dbReference type="InterPro" id="IPR004675">
    <property type="entry name" value="AhpD_core"/>
</dbReference>
<dbReference type="EMBL" id="JAENHO010000007">
    <property type="protein sequence ID" value="MBL7257997.1"/>
    <property type="molecule type" value="Genomic_DNA"/>
</dbReference>
<sequence>MAYIDLGVDETREPGIRGLLRYRPSTGKPLSDLAEALLRGDSPLTRGEREYIAAYVSALNDCAYCTGSHGAVAAAQGMPSDAPVSDKLRALLAIAAAAASGGHAVTPALIADARATDATDLEIHDTVLLAAAFSMFNRYVDGLGTVAPSNPKTYEMGAARIVAHGYSS</sequence>
<dbReference type="InterPro" id="IPR029032">
    <property type="entry name" value="AhpD-like"/>
</dbReference>
<evidence type="ECO:0000313" key="3">
    <source>
        <dbReference type="Proteomes" id="UP000598996"/>
    </source>
</evidence>
<organism evidence="2 3">
    <name type="scientific">Paractinoplanes lichenicola</name>
    <dbReference type="NCBI Taxonomy" id="2802976"/>
    <lineage>
        <taxon>Bacteria</taxon>
        <taxon>Bacillati</taxon>
        <taxon>Actinomycetota</taxon>
        <taxon>Actinomycetes</taxon>
        <taxon>Micromonosporales</taxon>
        <taxon>Micromonosporaceae</taxon>
        <taxon>Paractinoplanes</taxon>
    </lineage>
</organism>
<protein>
    <submittedName>
        <fullName evidence="2">Carboxymuconolactone decarboxylase family protein</fullName>
    </submittedName>
</protein>
<dbReference type="PANTHER" id="PTHR35446">
    <property type="entry name" value="SI:CH211-175M2.5"/>
    <property type="match status" value="1"/>
</dbReference>
<dbReference type="NCBIfam" id="TIGR00778">
    <property type="entry name" value="ahpD_dom"/>
    <property type="match status" value="1"/>
</dbReference>
<accession>A0ABS1VU76</accession>
<proteinExistence type="predicted"/>